<evidence type="ECO:0000313" key="3">
    <source>
        <dbReference type="Proteomes" id="UP000779508"/>
    </source>
</evidence>
<evidence type="ECO:0000313" key="2">
    <source>
        <dbReference type="EMBL" id="MBU5674838.1"/>
    </source>
</evidence>
<feature type="domain" description="Thiamine-binding protein" evidence="1">
    <location>
        <begin position="5"/>
        <end position="96"/>
    </location>
</feature>
<comment type="caution">
    <text evidence="2">The sequence shown here is derived from an EMBL/GenBank/DDBJ whole genome shotgun (WGS) entry which is preliminary data.</text>
</comment>
<gene>
    <name evidence="2" type="ORF">KQI88_00215</name>
</gene>
<keyword evidence="3" id="KW-1185">Reference proteome</keyword>
<dbReference type="EMBL" id="JAHLQK010000001">
    <property type="protein sequence ID" value="MBU5674838.1"/>
    <property type="molecule type" value="Genomic_DNA"/>
</dbReference>
<proteinExistence type="predicted"/>
<dbReference type="InterPro" id="IPR051614">
    <property type="entry name" value="UPF0045_domain"/>
</dbReference>
<evidence type="ECO:0000259" key="1">
    <source>
        <dbReference type="Pfam" id="PF01910"/>
    </source>
</evidence>
<dbReference type="Pfam" id="PF01910">
    <property type="entry name" value="Thiamine_BP"/>
    <property type="match status" value="1"/>
</dbReference>
<protein>
    <submittedName>
        <fullName evidence="2">MTH1187 family thiamine-binding protein</fullName>
    </submittedName>
</protein>
<sequence length="99" mass="10973">MALLEITVAPLGTGDTSVSKYVAACHKLLELEEGIKYQLTPMSTVIEGDIDRLFEVAKKLHNVPFQEGAMRVSTSMKIDDRRDKESTIHGKILSVKSKL</sequence>
<reference evidence="2 3" key="1">
    <citation type="submission" date="2021-06" db="EMBL/GenBank/DDBJ databases">
        <authorList>
            <person name="Sun Q."/>
            <person name="Li D."/>
        </authorList>
    </citation>
    <scope>NUCLEOTIDE SEQUENCE [LARGE SCALE GENOMIC DNA]</scope>
    <source>
        <strain evidence="2 3">MSJ-5</strain>
    </source>
</reference>
<accession>A0ABS6FXM8</accession>
<dbReference type="NCBIfam" id="TIGR00106">
    <property type="entry name" value="MTH1187 family thiamine-binding protein"/>
    <property type="match status" value="1"/>
</dbReference>
<dbReference type="Proteomes" id="UP000779508">
    <property type="component" value="Unassembled WGS sequence"/>
</dbReference>
<organism evidence="2 3">
    <name type="scientific">Alkaliphilus flagellatus</name>
    <dbReference type="NCBI Taxonomy" id="2841507"/>
    <lineage>
        <taxon>Bacteria</taxon>
        <taxon>Bacillati</taxon>
        <taxon>Bacillota</taxon>
        <taxon>Clostridia</taxon>
        <taxon>Peptostreptococcales</taxon>
        <taxon>Natronincolaceae</taxon>
        <taxon>Alkaliphilus</taxon>
    </lineage>
</organism>
<dbReference type="PANTHER" id="PTHR33777">
    <property type="entry name" value="UPF0045 PROTEIN ECM15"/>
    <property type="match status" value="1"/>
</dbReference>
<name>A0ABS6FXM8_9FIRM</name>
<dbReference type="InterPro" id="IPR002767">
    <property type="entry name" value="Thiamine_BP"/>
</dbReference>
<dbReference type="PANTHER" id="PTHR33777:SF1">
    <property type="entry name" value="UPF0045 PROTEIN ECM15"/>
    <property type="match status" value="1"/>
</dbReference>
<dbReference type="RefSeq" id="WP_216414358.1">
    <property type="nucleotide sequence ID" value="NZ_JAHLQK010000001.1"/>
</dbReference>